<evidence type="ECO:0000313" key="3">
    <source>
        <dbReference type="Proteomes" id="UP000324222"/>
    </source>
</evidence>
<feature type="region of interest" description="Disordered" evidence="1">
    <location>
        <begin position="59"/>
        <end position="86"/>
    </location>
</feature>
<dbReference type="EMBL" id="VSRR010009902">
    <property type="protein sequence ID" value="MPC51031.1"/>
    <property type="molecule type" value="Genomic_DNA"/>
</dbReference>
<dbReference type="PROSITE" id="PS51257">
    <property type="entry name" value="PROKAR_LIPOPROTEIN"/>
    <property type="match status" value="1"/>
</dbReference>
<feature type="compositionally biased region" description="Basic and acidic residues" evidence="1">
    <location>
        <begin position="63"/>
        <end position="86"/>
    </location>
</feature>
<keyword evidence="3" id="KW-1185">Reference proteome</keyword>
<organism evidence="2 3">
    <name type="scientific">Portunus trituberculatus</name>
    <name type="common">Swimming crab</name>
    <name type="synonym">Neptunus trituberculatus</name>
    <dbReference type="NCBI Taxonomy" id="210409"/>
    <lineage>
        <taxon>Eukaryota</taxon>
        <taxon>Metazoa</taxon>
        <taxon>Ecdysozoa</taxon>
        <taxon>Arthropoda</taxon>
        <taxon>Crustacea</taxon>
        <taxon>Multicrustacea</taxon>
        <taxon>Malacostraca</taxon>
        <taxon>Eumalacostraca</taxon>
        <taxon>Eucarida</taxon>
        <taxon>Decapoda</taxon>
        <taxon>Pleocyemata</taxon>
        <taxon>Brachyura</taxon>
        <taxon>Eubrachyura</taxon>
        <taxon>Portunoidea</taxon>
        <taxon>Portunidae</taxon>
        <taxon>Portuninae</taxon>
        <taxon>Portunus</taxon>
    </lineage>
</organism>
<dbReference type="Proteomes" id="UP000324222">
    <property type="component" value="Unassembled WGS sequence"/>
</dbReference>
<evidence type="ECO:0000313" key="2">
    <source>
        <dbReference type="EMBL" id="MPC51031.1"/>
    </source>
</evidence>
<comment type="caution">
    <text evidence="2">The sequence shown here is derived from an EMBL/GenBank/DDBJ whole genome shotgun (WGS) entry which is preliminary data.</text>
</comment>
<name>A0A5B7FU72_PORTR</name>
<evidence type="ECO:0000256" key="1">
    <source>
        <dbReference type="SAM" id="MobiDB-lite"/>
    </source>
</evidence>
<dbReference type="AlphaFoldDB" id="A0A5B7FU72"/>
<protein>
    <submittedName>
        <fullName evidence="2">Uncharacterized protein</fullName>
    </submittedName>
</protein>
<reference evidence="2 3" key="1">
    <citation type="submission" date="2019-05" db="EMBL/GenBank/DDBJ databases">
        <title>Another draft genome of Portunus trituberculatus and its Hox gene families provides insights of decapod evolution.</title>
        <authorList>
            <person name="Jeong J.-H."/>
            <person name="Song I."/>
            <person name="Kim S."/>
            <person name="Choi T."/>
            <person name="Kim D."/>
            <person name="Ryu S."/>
            <person name="Kim W."/>
        </authorList>
    </citation>
    <scope>NUCLEOTIDE SEQUENCE [LARGE SCALE GENOMIC DNA]</scope>
    <source>
        <tissue evidence="2">Muscle</tissue>
    </source>
</reference>
<gene>
    <name evidence="2" type="ORF">E2C01_044868</name>
</gene>
<accession>A0A5B7FU72</accession>
<sequence length="86" mass="9657">MRHIVPLLTTLAFSCPSRGHSSDPHTQGVTAAETLPSCEKAEKKDRTCVKGVKKKRRWRRVRKGEGKGVEAKKGEKNWKEEGEGKE</sequence>
<proteinExistence type="predicted"/>